<sequence length="447" mass="48697">MFAFPAEILTEIGSHLDPSSQRTARLTSRALNAALEPLVLRLFPLNVHLLSKSGALELMADIVAGRSNWPRYAKTLQVLRRWDPKQGMAPEDGDVVKAQQAMLPQVLEKMSGIRSVYWCIRDRDFVWMHTAVQGALMSFPVLENLDVQIMKPEMLAVNIAAIRNLKTLTVTAYASHPEESPIEKQVAKVVSQSRRLVSLHLMHWDHDCVWTSLPADIPLTTLHTDSVTPGLLRYLASHSGMTDVDLYVHANSAAAANALAATFFASVLPRHAPTLVSLAFRSSYESNWSIGPQSIDVFRDLHLPRLTHLNVIVNKADLVGAAAEHNAVAMALNLIPRLPALKMLQIGYSSSEGTRRARCGNPRLMHGRAMRDAISTAVGEFRAATDAGFAGVELRAWGSPSGVYDLGLVSSSLDAAGTGPAWGFVARPLTPEQEAIAKQVAPAVFLC</sequence>
<accession>A0A8H6WGW5</accession>
<proteinExistence type="predicted"/>
<dbReference type="GeneID" id="59341418"/>
<reference evidence="1" key="1">
    <citation type="submission" date="2020-05" db="EMBL/GenBank/DDBJ databases">
        <title>Mycena genomes resolve the evolution of fungal bioluminescence.</title>
        <authorList>
            <person name="Tsai I.J."/>
        </authorList>
    </citation>
    <scope>NUCLEOTIDE SEQUENCE</scope>
    <source>
        <strain evidence="1">171206Taipei</strain>
    </source>
</reference>
<organism evidence="1 2">
    <name type="scientific">Mycena indigotica</name>
    <dbReference type="NCBI Taxonomy" id="2126181"/>
    <lineage>
        <taxon>Eukaryota</taxon>
        <taxon>Fungi</taxon>
        <taxon>Dikarya</taxon>
        <taxon>Basidiomycota</taxon>
        <taxon>Agaricomycotina</taxon>
        <taxon>Agaricomycetes</taxon>
        <taxon>Agaricomycetidae</taxon>
        <taxon>Agaricales</taxon>
        <taxon>Marasmiineae</taxon>
        <taxon>Mycenaceae</taxon>
        <taxon>Mycena</taxon>
    </lineage>
</organism>
<keyword evidence="2" id="KW-1185">Reference proteome</keyword>
<dbReference type="Proteomes" id="UP000636479">
    <property type="component" value="Unassembled WGS sequence"/>
</dbReference>
<comment type="caution">
    <text evidence="1">The sequence shown here is derived from an EMBL/GenBank/DDBJ whole genome shotgun (WGS) entry which is preliminary data.</text>
</comment>
<gene>
    <name evidence="1" type="ORF">MIND_00200000</name>
</gene>
<protein>
    <submittedName>
        <fullName evidence="1">F-box domain-containing protein</fullName>
    </submittedName>
</protein>
<evidence type="ECO:0000313" key="2">
    <source>
        <dbReference type="Proteomes" id="UP000636479"/>
    </source>
</evidence>
<dbReference type="OrthoDB" id="3541472at2759"/>
<dbReference type="RefSeq" id="XP_037223997.1">
    <property type="nucleotide sequence ID" value="XM_037358902.1"/>
</dbReference>
<name>A0A8H6WGW5_9AGAR</name>
<dbReference type="AlphaFoldDB" id="A0A8H6WGW5"/>
<dbReference type="EMBL" id="JACAZF010000002">
    <property type="protein sequence ID" value="KAF7311889.1"/>
    <property type="molecule type" value="Genomic_DNA"/>
</dbReference>
<evidence type="ECO:0000313" key="1">
    <source>
        <dbReference type="EMBL" id="KAF7311889.1"/>
    </source>
</evidence>